<feature type="signal peptide" evidence="5">
    <location>
        <begin position="1"/>
        <end position="25"/>
    </location>
</feature>
<organism evidence="7 8">
    <name type="scientific">Conger conger</name>
    <name type="common">Conger eel</name>
    <name type="synonym">Muraena conger</name>
    <dbReference type="NCBI Taxonomy" id="82655"/>
    <lineage>
        <taxon>Eukaryota</taxon>
        <taxon>Metazoa</taxon>
        <taxon>Chordata</taxon>
        <taxon>Craniata</taxon>
        <taxon>Vertebrata</taxon>
        <taxon>Euteleostomi</taxon>
        <taxon>Actinopterygii</taxon>
        <taxon>Neopterygii</taxon>
        <taxon>Teleostei</taxon>
        <taxon>Anguilliformes</taxon>
        <taxon>Congridae</taxon>
        <taxon>Conger</taxon>
    </lineage>
</organism>
<feature type="compositionally biased region" description="Basic residues" evidence="4">
    <location>
        <begin position="217"/>
        <end position="230"/>
    </location>
</feature>
<evidence type="ECO:0000259" key="6">
    <source>
        <dbReference type="Pfam" id="PF03024"/>
    </source>
</evidence>
<comment type="caution">
    <text evidence="7">The sequence shown here is derived from an EMBL/GenBank/DDBJ whole genome shotgun (WGS) entry which is preliminary data.</text>
</comment>
<keyword evidence="8" id="KW-1185">Reference proteome</keyword>
<evidence type="ECO:0000256" key="4">
    <source>
        <dbReference type="SAM" id="MobiDB-lite"/>
    </source>
</evidence>
<dbReference type="Pfam" id="PF03024">
    <property type="entry name" value="Folate_rec"/>
    <property type="match status" value="1"/>
</dbReference>
<sequence>MAGTKDSMPLVVAYVSAVLVGCAWCWEGACPQDGWHKPEPGPQPDLKDCMLYEQNSCCSQEHIEDILNSPTTVMANESWDACGSLSLSCQDFLKRVACFQRCSPDRMLWAHADHPGDIQATPLCHSFCTDWFEACKNDLTCARNWTTDWAGVNCTGPCVPFHQMYKDGRELCDHLWGDAFMAEDGEDGGDAGPCCLTLSLSDREVIHAVRQGQQATKRGRPLGRPCHRRPQPTAPPQARRGAVSKRSVAKDDAEGSGSGF</sequence>
<dbReference type="AlphaFoldDB" id="A0A9Q1HPH8"/>
<dbReference type="InterPro" id="IPR004269">
    <property type="entry name" value="Folate_rcpt"/>
</dbReference>
<gene>
    <name evidence="7" type="ORF">COCON_G00205990</name>
</gene>
<evidence type="ECO:0000313" key="8">
    <source>
        <dbReference type="Proteomes" id="UP001152803"/>
    </source>
</evidence>
<evidence type="ECO:0000256" key="5">
    <source>
        <dbReference type="SAM" id="SignalP"/>
    </source>
</evidence>
<reference evidence="7" key="1">
    <citation type="journal article" date="2023" name="Science">
        <title>Genome structures resolve the early diversification of teleost fishes.</title>
        <authorList>
            <person name="Parey E."/>
            <person name="Louis A."/>
            <person name="Montfort J."/>
            <person name="Bouchez O."/>
            <person name="Roques C."/>
            <person name="Iampietro C."/>
            <person name="Lluch J."/>
            <person name="Castinel A."/>
            <person name="Donnadieu C."/>
            <person name="Desvignes T."/>
            <person name="Floi Bucao C."/>
            <person name="Jouanno E."/>
            <person name="Wen M."/>
            <person name="Mejri S."/>
            <person name="Dirks R."/>
            <person name="Jansen H."/>
            <person name="Henkel C."/>
            <person name="Chen W.J."/>
            <person name="Zahm M."/>
            <person name="Cabau C."/>
            <person name="Klopp C."/>
            <person name="Thompson A.W."/>
            <person name="Robinson-Rechavi M."/>
            <person name="Braasch I."/>
            <person name="Lecointre G."/>
            <person name="Bobe J."/>
            <person name="Postlethwait J.H."/>
            <person name="Berthelot C."/>
            <person name="Roest Crollius H."/>
            <person name="Guiguen Y."/>
        </authorList>
    </citation>
    <scope>NUCLEOTIDE SEQUENCE</scope>
    <source>
        <strain evidence="7">Concon-B</strain>
    </source>
</reference>
<dbReference type="Proteomes" id="UP001152803">
    <property type="component" value="Unassembled WGS sequence"/>
</dbReference>
<evidence type="ECO:0000256" key="2">
    <source>
        <dbReference type="ARBA" id="ARBA00022729"/>
    </source>
</evidence>
<dbReference type="GO" id="GO:0032217">
    <property type="term" value="F:riboflavin transmembrane transporter activity"/>
    <property type="evidence" value="ECO:0007669"/>
    <property type="project" value="TreeGrafter"/>
</dbReference>
<protein>
    <recommendedName>
        <fullName evidence="6">Folate receptor-like domain-containing protein</fullName>
    </recommendedName>
</protein>
<comment type="similarity">
    <text evidence="1">Belongs to the folate receptor family.</text>
</comment>
<evidence type="ECO:0000256" key="3">
    <source>
        <dbReference type="ARBA" id="ARBA00023157"/>
    </source>
</evidence>
<dbReference type="GO" id="GO:0038023">
    <property type="term" value="F:signaling receptor activity"/>
    <property type="evidence" value="ECO:0007669"/>
    <property type="project" value="TreeGrafter"/>
</dbReference>
<evidence type="ECO:0000313" key="7">
    <source>
        <dbReference type="EMBL" id="KAJ8253987.1"/>
    </source>
</evidence>
<dbReference type="GO" id="GO:1902444">
    <property type="term" value="F:riboflavin binding"/>
    <property type="evidence" value="ECO:0007669"/>
    <property type="project" value="TreeGrafter"/>
</dbReference>
<dbReference type="GO" id="GO:0009897">
    <property type="term" value="C:external side of plasma membrane"/>
    <property type="evidence" value="ECO:0007669"/>
    <property type="project" value="TreeGrafter"/>
</dbReference>
<feature type="region of interest" description="Disordered" evidence="4">
    <location>
        <begin position="210"/>
        <end position="260"/>
    </location>
</feature>
<dbReference type="PROSITE" id="PS51257">
    <property type="entry name" value="PROKAR_LIPOPROTEIN"/>
    <property type="match status" value="1"/>
</dbReference>
<feature type="domain" description="Folate receptor-like" evidence="6">
    <location>
        <begin position="29"/>
        <end position="187"/>
    </location>
</feature>
<dbReference type="InterPro" id="IPR018143">
    <property type="entry name" value="Folate_rcpt-like"/>
</dbReference>
<name>A0A9Q1HPH8_CONCO</name>
<feature type="chain" id="PRO_5040326773" description="Folate receptor-like domain-containing protein" evidence="5">
    <location>
        <begin position="26"/>
        <end position="260"/>
    </location>
</feature>
<proteinExistence type="inferred from homology"/>
<evidence type="ECO:0000256" key="1">
    <source>
        <dbReference type="ARBA" id="ARBA00007932"/>
    </source>
</evidence>
<keyword evidence="2 5" id="KW-0732">Signal</keyword>
<accession>A0A9Q1HPH8</accession>
<dbReference type="OrthoDB" id="5982417at2759"/>
<dbReference type="PANTHER" id="PTHR10517:SF25">
    <property type="entry name" value="RETBINDIN ISOFORM X1"/>
    <property type="match status" value="1"/>
</dbReference>
<dbReference type="EMBL" id="JAFJMO010000016">
    <property type="protein sequence ID" value="KAJ8253987.1"/>
    <property type="molecule type" value="Genomic_DNA"/>
</dbReference>
<dbReference type="PANTHER" id="PTHR10517">
    <property type="entry name" value="FOLATE RECEPTOR"/>
    <property type="match status" value="1"/>
</dbReference>
<keyword evidence="3" id="KW-1015">Disulfide bond</keyword>